<dbReference type="InterPro" id="IPR036875">
    <property type="entry name" value="Znf_CCHC_sf"/>
</dbReference>
<feature type="compositionally biased region" description="Polar residues" evidence="3">
    <location>
        <begin position="39"/>
        <end position="48"/>
    </location>
</feature>
<feature type="domain" description="CCHC-type" evidence="4">
    <location>
        <begin position="810"/>
        <end position="825"/>
    </location>
</feature>
<protein>
    <recommendedName>
        <fullName evidence="4">CCHC-type domain-containing protein</fullName>
    </recommendedName>
</protein>
<feature type="region of interest" description="Disordered" evidence="3">
    <location>
        <begin position="1"/>
        <end position="169"/>
    </location>
</feature>
<comment type="caution">
    <text evidence="5">The sequence shown here is derived from an EMBL/GenBank/DDBJ whole genome shotgun (WGS) entry which is preliminary data.</text>
</comment>
<name>A0A6L2NPX8_TANCI</name>
<dbReference type="EMBL" id="BKCJ010009744">
    <property type="protein sequence ID" value="GEU88411.1"/>
    <property type="molecule type" value="Genomic_DNA"/>
</dbReference>
<feature type="coiled-coil region" evidence="2">
    <location>
        <begin position="894"/>
        <end position="921"/>
    </location>
</feature>
<dbReference type="GO" id="GO:0008270">
    <property type="term" value="F:zinc ion binding"/>
    <property type="evidence" value="ECO:0007669"/>
    <property type="project" value="UniProtKB-KW"/>
</dbReference>
<dbReference type="InterPro" id="IPR001878">
    <property type="entry name" value="Znf_CCHC"/>
</dbReference>
<proteinExistence type="predicted"/>
<sequence>KPIQATKGTRIKTKDKVAKSEKKKQPAKKPKSKGLVMLSEQQKTSSIDEGTGTIPGVPDVPIYASESDKESWGDSDEEDDDEDDFEDDADNNNDDSNDNGGSKDHDDDSDDERMESDKDEFPDPNLMNVDQTEHEEENVNERVHTPSDYELTDDEKIHNKENINEEEEDEVTKELYGDVNVNLGNEDIEMTNADQGATEQQNSFYLSGFKQKEEDAHVTLTPVLDTEKTRADNDIVSLMDTTTYHATSIPEITSSFTTPTPPPYQVDQYAQALSSIPAIVECYMDNKLREAINKAIQAHNFDYREYIELVNSTVRTIIKGEVNAQLSRILPQAISDVTTPSSYEAAVTLFEFELTKILIEKMEKNKSFDVADYKRELYDALVKSYNTNKDIFESYDQEFVTRDNDEQPVDKEVAKADLFEKPERSPTLDPDWSKRQHVDLRPPQTQISQITHAEETPTSFDELNVTPFDFSTFVMNRIQILNLTSEILGPKCQRLYGYASNLTSSKDVYSKRRIITVTRLKIMKKYDYGHMEEIEVRRDDQQLYTFKEGDFMRLRLQYIEDMLLLLVQQKLTNFTIDEWYDLNVALHMYTKRIVIQRHVEDLQLERFNTTAGNTIKEILLKLNLLDHRSILTDLKEYIKMDVERLAKKNELKARGTLLMSLPDKHQLKFNIHKDAKTLMEAIEKRFDRNKETKKMIAFVSSQNTNSTNEPVSVVASVSATSAKILVSALPNVDTLSNAVLYLFFASQSNSPQLDNDDLKEIDADDLEEIDLKWQMAMLTVRARRFLQRTGRNLRANGSTSMGFDMSKVECYNCHRKGHFSRECRSPKDTRRNVTAEPQRRNVPVEISTSNALVSQCDGLESVEARLLVYQQNETVFEEDIKLLKLKVQLRDNALVVLRQKFKKAEQERDDLKLKLEKFQTFSKNLSQLLASQTNDKIGLGYNTQVCNSFMFDCDEMFTSETDESFPASLKYDRYHSRDRYHDVPPPYTGTFMPPKPDLVFHDAPNVNKAVHTAFNVELSPTKPDKDLSHTHRPSAPIIEDWISDSEDDYEAELP</sequence>
<dbReference type="Gene3D" id="4.10.60.10">
    <property type="entry name" value="Zinc finger, CCHC-type"/>
    <property type="match status" value="1"/>
</dbReference>
<evidence type="ECO:0000259" key="4">
    <source>
        <dbReference type="PROSITE" id="PS50158"/>
    </source>
</evidence>
<feature type="compositionally biased region" description="Acidic residues" evidence="3">
    <location>
        <begin position="1041"/>
        <end position="1054"/>
    </location>
</feature>
<dbReference type="PROSITE" id="PS50158">
    <property type="entry name" value="ZF_CCHC"/>
    <property type="match status" value="1"/>
</dbReference>
<dbReference type="AlphaFoldDB" id="A0A6L2NPX8"/>
<evidence type="ECO:0000256" key="2">
    <source>
        <dbReference type="SAM" id="Coils"/>
    </source>
</evidence>
<dbReference type="GO" id="GO:0003676">
    <property type="term" value="F:nucleic acid binding"/>
    <property type="evidence" value="ECO:0007669"/>
    <property type="project" value="InterPro"/>
</dbReference>
<feature type="compositionally biased region" description="Basic and acidic residues" evidence="3">
    <location>
        <begin position="137"/>
        <end position="147"/>
    </location>
</feature>
<feature type="region of interest" description="Disordered" evidence="3">
    <location>
        <begin position="1020"/>
        <end position="1054"/>
    </location>
</feature>
<organism evidence="5">
    <name type="scientific">Tanacetum cinerariifolium</name>
    <name type="common">Dalmatian daisy</name>
    <name type="synonym">Chrysanthemum cinerariifolium</name>
    <dbReference type="NCBI Taxonomy" id="118510"/>
    <lineage>
        <taxon>Eukaryota</taxon>
        <taxon>Viridiplantae</taxon>
        <taxon>Streptophyta</taxon>
        <taxon>Embryophyta</taxon>
        <taxon>Tracheophyta</taxon>
        <taxon>Spermatophyta</taxon>
        <taxon>Magnoliopsida</taxon>
        <taxon>eudicotyledons</taxon>
        <taxon>Gunneridae</taxon>
        <taxon>Pentapetalae</taxon>
        <taxon>asterids</taxon>
        <taxon>campanulids</taxon>
        <taxon>Asterales</taxon>
        <taxon>Asteraceae</taxon>
        <taxon>Asteroideae</taxon>
        <taxon>Anthemideae</taxon>
        <taxon>Anthemidinae</taxon>
        <taxon>Tanacetum</taxon>
    </lineage>
</organism>
<keyword evidence="1" id="KW-0479">Metal-binding</keyword>
<evidence type="ECO:0000313" key="5">
    <source>
        <dbReference type="EMBL" id="GEU88411.1"/>
    </source>
</evidence>
<feature type="compositionally biased region" description="Acidic residues" evidence="3">
    <location>
        <begin position="73"/>
        <end position="97"/>
    </location>
</feature>
<reference evidence="5" key="1">
    <citation type="journal article" date="2019" name="Sci. Rep.">
        <title>Draft genome of Tanacetum cinerariifolium, the natural source of mosquito coil.</title>
        <authorList>
            <person name="Yamashiro T."/>
            <person name="Shiraishi A."/>
            <person name="Satake H."/>
            <person name="Nakayama K."/>
        </authorList>
    </citation>
    <scope>NUCLEOTIDE SEQUENCE</scope>
</reference>
<dbReference type="SUPFAM" id="SSF57756">
    <property type="entry name" value="Retrovirus zinc finger-like domains"/>
    <property type="match status" value="1"/>
</dbReference>
<feature type="compositionally biased region" description="Basic and acidic residues" evidence="3">
    <location>
        <begin position="154"/>
        <end position="163"/>
    </location>
</feature>
<evidence type="ECO:0000256" key="1">
    <source>
        <dbReference type="PROSITE-ProRule" id="PRU00047"/>
    </source>
</evidence>
<feature type="non-terminal residue" evidence="5">
    <location>
        <position position="1"/>
    </location>
</feature>
<keyword evidence="1" id="KW-0863">Zinc-finger</keyword>
<keyword evidence="1" id="KW-0862">Zinc</keyword>
<gene>
    <name evidence="5" type="ORF">Tci_060389</name>
</gene>
<accession>A0A6L2NPX8</accession>
<keyword evidence="2" id="KW-0175">Coiled coil</keyword>
<evidence type="ECO:0000256" key="3">
    <source>
        <dbReference type="SAM" id="MobiDB-lite"/>
    </source>
</evidence>
<dbReference type="SMART" id="SM00343">
    <property type="entry name" value="ZnF_C2HC"/>
    <property type="match status" value="1"/>
</dbReference>
<feature type="compositionally biased region" description="Basic and acidic residues" evidence="3">
    <location>
        <begin position="12"/>
        <end position="24"/>
    </location>
</feature>